<name>A0ABY7JR01_9FIRM</name>
<reference evidence="1" key="1">
    <citation type="submission" date="2022-12" db="EMBL/GenBank/DDBJ databases">
        <title>Peptostreptococcus.</title>
        <authorList>
            <person name="Lee S.H."/>
        </authorList>
    </citation>
    <scope>NUCLEOTIDE SEQUENCE</scope>
    <source>
        <strain evidence="1">CBA3647</strain>
    </source>
</reference>
<protein>
    <recommendedName>
        <fullName evidence="3">DprA winged helix domain-containing protein</fullName>
    </recommendedName>
</protein>
<dbReference type="Proteomes" id="UP001164187">
    <property type="component" value="Chromosome"/>
</dbReference>
<sequence length="71" mass="8055">MLLPNKLFSYNDSILSKLPVILNNLSTPLSPKQLYYEINATITPIEFMEALDCLYALGKIDITTEGRLYIC</sequence>
<dbReference type="RefSeq" id="WP_269310768.1">
    <property type="nucleotide sequence ID" value="NZ_CP114052.1"/>
</dbReference>
<organism evidence="1 2">
    <name type="scientific">Peptostreptococcus equinus</name>
    <dbReference type="NCBI Taxonomy" id="3003601"/>
    <lineage>
        <taxon>Bacteria</taxon>
        <taxon>Bacillati</taxon>
        <taxon>Bacillota</taxon>
        <taxon>Clostridia</taxon>
        <taxon>Peptostreptococcales</taxon>
        <taxon>Peptostreptococcaceae</taxon>
        <taxon>Peptostreptococcus</taxon>
    </lineage>
</organism>
<evidence type="ECO:0000313" key="1">
    <source>
        <dbReference type="EMBL" id="WAW14107.1"/>
    </source>
</evidence>
<accession>A0ABY7JR01</accession>
<evidence type="ECO:0000313" key="2">
    <source>
        <dbReference type="Proteomes" id="UP001164187"/>
    </source>
</evidence>
<proteinExistence type="predicted"/>
<dbReference type="InterPro" id="IPR046900">
    <property type="entry name" value="ABC-3C_MC7"/>
</dbReference>
<evidence type="ECO:0008006" key="3">
    <source>
        <dbReference type="Google" id="ProtNLM"/>
    </source>
</evidence>
<keyword evidence="2" id="KW-1185">Reference proteome</keyword>
<gene>
    <name evidence="1" type="ORF">O0R46_05740</name>
</gene>
<dbReference type="Pfam" id="PF20292">
    <property type="entry name" value="MC7"/>
    <property type="match status" value="1"/>
</dbReference>
<dbReference type="EMBL" id="CP114052">
    <property type="protein sequence ID" value="WAW14107.1"/>
    <property type="molecule type" value="Genomic_DNA"/>
</dbReference>